<dbReference type="InterPro" id="IPR000719">
    <property type="entry name" value="Prot_kinase_dom"/>
</dbReference>
<name>A0A8J3ZCS2_9ACTN</name>
<feature type="transmembrane region" description="Helical" evidence="3">
    <location>
        <begin position="316"/>
        <end position="334"/>
    </location>
</feature>
<sequence>MADTALLDVPIGYRVAGFEVTGPLASGGWGAVYAGRACDDHRREVALKFIPGATMSSGLRADIVGREVRYALTADHPNLVRGFGAHLVTDSGHPALDGSVVLIMERARGSLADALDATPGAPLADATDILAGVCRGLVHLHRRNVVHGDLKPSNVLFVDGRVALGDFGLSTEIEGTHGYGPHLGSVDYMPPEWWSEPLDEHGARVRPTQDMWAFGVLAYRVLGGVGWPFPGQTPRARALNAAAAAAPALDSVPAAWRAIVRDCLAPDHAERARHSSASILARIEALRATERQTDQLEVPTVEPADRVPIRKPRRRLAVIGAAMLVAVGLAATAVSTGANRGADSGADRAPTTARPTDGATFVPAARPDDGRLSSDGLLVDSGVPTEYWGTVRPDEHVAVTDVTGDGRPDVLLARTTAGGTEVRMWSGDALTGPGRQVLRTTERMDALGVAAGDVTGDGHGDLVAYHRGPAGTAELAVWTGGPNGIDPEKTVVFTNSVTMANAKLAVGDVTGDGTADIVLARAEGAATTLHLVVGGPRPSGAGNRVARIDRPLAVSGIAVADVTGDGYADALVRSRDAAGRGELHVAEGNRAGFAEEILTPMRVSPEHAGSMIVATDVTGDGAPDAVLGRPLPADTGAVQVSRLAGGGRTLGPDEMVLVVGLSRLVI</sequence>
<gene>
    <name evidence="5" type="ORF">Vau01_067570</name>
</gene>
<proteinExistence type="predicted"/>
<dbReference type="PROSITE" id="PS00108">
    <property type="entry name" value="PROTEIN_KINASE_ST"/>
    <property type="match status" value="1"/>
</dbReference>
<reference evidence="5" key="1">
    <citation type="submission" date="2021-01" db="EMBL/GenBank/DDBJ databases">
        <title>Whole genome shotgun sequence of Virgisporangium aurantiacum NBRC 16421.</title>
        <authorList>
            <person name="Komaki H."/>
            <person name="Tamura T."/>
        </authorList>
    </citation>
    <scope>NUCLEOTIDE SEQUENCE</scope>
    <source>
        <strain evidence="5">NBRC 16421</strain>
    </source>
</reference>
<keyword evidence="3" id="KW-1133">Transmembrane helix</keyword>
<dbReference type="InterPro" id="IPR028994">
    <property type="entry name" value="Integrin_alpha_N"/>
</dbReference>
<dbReference type="PROSITE" id="PS50011">
    <property type="entry name" value="PROTEIN_KINASE_DOM"/>
    <property type="match status" value="1"/>
</dbReference>
<organism evidence="5 6">
    <name type="scientific">Virgisporangium aurantiacum</name>
    <dbReference type="NCBI Taxonomy" id="175570"/>
    <lineage>
        <taxon>Bacteria</taxon>
        <taxon>Bacillati</taxon>
        <taxon>Actinomycetota</taxon>
        <taxon>Actinomycetes</taxon>
        <taxon>Micromonosporales</taxon>
        <taxon>Micromonosporaceae</taxon>
        <taxon>Virgisporangium</taxon>
    </lineage>
</organism>
<dbReference type="Gene3D" id="1.10.510.10">
    <property type="entry name" value="Transferase(Phosphotransferase) domain 1"/>
    <property type="match status" value="1"/>
</dbReference>
<dbReference type="Gene3D" id="3.30.200.20">
    <property type="entry name" value="Phosphorylase Kinase, domain 1"/>
    <property type="match status" value="1"/>
</dbReference>
<dbReference type="SUPFAM" id="SSF56112">
    <property type="entry name" value="Protein kinase-like (PK-like)"/>
    <property type="match status" value="1"/>
</dbReference>
<dbReference type="RefSeq" id="WP_204001080.1">
    <property type="nucleotide sequence ID" value="NZ_BOPG01000045.1"/>
</dbReference>
<dbReference type="InterPro" id="IPR011009">
    <property type="entry name" value="Kinase-like_dom_sf"/>
</dbReference>
<dbReference type="Proteomes" id="UP000612585">
    <property type="component" value="Unassembled WGS sequence"/>
</dbReference>
<dbReference type="Gene3D" id="2.130.10.130">
    <property type="entry name" value="Integrin alpha, N-terminal"/>
    <property type="match status" value="2"/>
</dbReference>
<keyword evidence="1" id="KW-0732">Signal</keyword>
<dbReference type="CDD" id="cd14014">
    <property type="entry name" value="STKc_PknB_like"/>
    <property type="match status" value="1"/>
</dbReference>
<dbReference type="SUPFAM" id="SSF69318">
    <property type="entry name" value="Integrin alpha N-terminal domain"/>
    <property type="match status" value="1"/>
</dbReference>
<evidence type="ECO:0000256" key="2">
    <source>
        <dbReference type="SAM" id="MobiDB-lite"/>
    </source>
</evidence>
<dbReference type="SMART" id="SM00220">
    <property type="entry name" value="S_TKc"/>
    <property type="match status" value="1"/>
</dbReference>
<dbReference type="AlphaFoldDB" id="A0A8J3ZCS2"/>
<dbReference type="PANTHER" id="PTHR24359:SF1">
    <property type="entry name" value="INHIBITOR OF NUCLEAR FACTOR KAPPA-B KINASE EPSILON SUBUNIT HOMOLOG 1-RELATED"/>
    <property type="match status" value="1"/>
</dbReference>
<feature type="domain" description="Protein kinase" evidence="4">
    <location>
        <begin position="18"/>
        <end position="286"/>
    </location>
</feature>
<evidence type="ECO:0000313" key="5">
    <source>
        <dbReference type="EMBL" id="GIJ59241.1"/>
    </source>
</evidence>
<dbReference type="EMBL" id="BOPG01000045">
    <property type="protein sequence ID" value="GIJ59241.1"/>
    <property type="molecule type" value="Genomic_DNA"/>
</dbReference>
<keyword evidence="3" id="KW-0472">Membrane</keyword>
<dbReference type="InterPro" id="IPR013517">
    <property type="entry name" value="FG-GAP"/>
</dbReference>
<feature type="region of interest" description="Disordered" evidence="2">
    <location>
        <begin position="337"/>
        <end position="377"/>
    </location>
</feature>
<evidence type="ECO:0000313" key="6">
    <source>
        <dbReference type="Proteomes" id="UP000612585"/>
    </source>
</evidence>
<dbReference type="GO" id="GO:0005524">
    <property type="term" value="F:ATP binding"/>
    <property type="evidence" value="ECO:0007669"/>
    <property type="project" value="InterPro"/>
</dbReference>
<keyword evidence="3" id="KW-0812">Transmembrane</keyword>
<accession>A0A8J3ZCS2</accession>
<dbReference type="PANTHER" id="PTHR24359">
    <property type="entry name" value="SERINE/THREONINE-PROTEIN KINASE SBK1"/>
    <property type="match status" value="1"/>
</dbReference>
<evidence type="ECO:0000259" key="4">
    <source>
        <dbReference type="PROSITE" id="PS50011"/>
    </source>
</evidence>
<keyword evidence="6" id="KW-1185">Reference proteome</keyword>
<dbReference type="InterPro" id="IPR008271">
    <property type="entry name" value="Ser/Thr_kinase_AS"/>
</dbReference>
<protein>
    <recommendedName>
        <fullName evidence="4">Protein kinase domain-containing protein</fullName>
    </recommendedName>
</protein>
<dbReference type="GO" id="GO:0004674">
    <property type="term" value="F:protein serine/threonine kinase activity"/>
    <property type="evidence" value="ECO:0007669"/>
    <property type="project" value="TreeGrafter"/>
</dbReference>
<comment type="caution">
    <text evidence="5">The sequence shown here is derived from an EMBL/GenBank/DDBJ whole genome shotgun (WGS) entry which is preliminary data.</text>
</comment>
<dbReference type="Pfam" id="PF00069">
    <property type="entry name" value="Pkinase"/>
    <property type="match status" value="1"/>
</dbReference>
<evidence type="ECO:0000256" key="3">
    <source>
        <dbReference type="SAM" id="Phobius"/>
    </source>
</evidence>
<evidence type="ECO:0000256" key="1">
    <source>
        <dbReference type="ARBA" id="ARBA00022729"/>
    </source>
</evidence>
<dbReference type="Pfam" id="PF13517">
    <property type="entry name" value="FG-GAP_3"/>
    <property type="match status" value="1"/>
</dbReference>